<evidence type="ECO:0000256" key="1">
    <source>
        <dbReference type="ARBA" id="ARBA00001623"/>
    </source>
</evidence>
<sequence length="242" mass="26779">MTELLIRQFPCLQDNYGFLVHEPVSGETACIDTPDADRIQYEAEKAGWTITQIWNTHHHFDHAGGNLALKAATGARIIAPAYDAHRIDGIDVEVREGDTVQLGEASAKVLHTPGHTTGHVVYWFEDQNTAFVGDTLFALGCGRLFEGTPADMFKSLSRLAAMPDKTTLYCAHEYTQANAKFALSIDPDNPALQRYSREVDARRARGEATVPTTLGKEKEANPFLLARTAEDFAEARAQKDRF</sequence>
<dbReference type="GO" id="GO:0004416">
    <property type="term" value="F:hydroxyacylglutathione hydrolase activity"/>
    <property type="evidence" value="ECO:0007669"/>
    <property type="project" value="UniProtKB-EC"/>
</dbReference>
<evidence type="ECO:0000259" key="8">
    <source>
        <dbReference type="SMART" id="SM00849"/>
    </source>
</evidence>
<dbReference type="PIRSF" id="PIRSF005457">
    <property type="entry name" value="Glx"/>
    <property type="match status" value="1"/>
</dbReference>
<comment type="caution">
    <text evidence="9">The sequence shown here is derived from an EMBL/GenBank/DDBJ whole genome shotgun (WGS) entry which is preliminary data.</text>
</comment>
<dbReference type="SMART" id="SM00849">
    <property type="entry name" value="Lactamase_B"/>
    <property type="match status" value="1"/>
</dbReference>
<dbReference type="EC" id="3.1.2.6" evidence="7"/>
<comment type="pathway">
    <text evidence="2 7">Secondary metabolite metabolism; methylglyoxal degradation; (R)-lactate from methylglyoxal: step 2/2.</text>
</comment>
<evidence type="ECO:0000256" key="5">
    <source>
        <dbReference type="ARBA" id="ARBA00022801"/>
    </source>
</evidence>
<gene>
    <name evidence="7 9" type="primary">gloB</name>
    <name evidence="9" type="ORF">V0U35_06575</name>
</gene>
<feature type="binding site" evidence="7">
    <location>
        <position position="61"/>
    </location>
    <ligand>
        <name>Zn(2+)</name>
        <dbReference type="ChEBI" id="CHEBI:29105"/>
        <label>2</label>
    </ligand>
</feature>
<protein>
    <recommendedName>
        <fullName evidence="7">Hydroxyacylglutathione hydrolase</fullName>
        <ecNumber evidence="7">3.1.2.6</ecNumber>
    </recommendedName>
    <alternativeName>
        <fullName evidence="7">Glyoxalase II</fullName>
        <shortName evidence="7">Glx II</shortName>
    </alternativeName>
</protein>
<comment type="similarity">
    <text evidence="3 7">Belongs to the metallo-beta-lactamase superfamily. Glyoxalase II family.</text>
</comment>
<feature type="binding site" evidence="7">
    <location>
        <position position="172"/>
    </location>
    <ligand>
        <name>Zn(2+)</name>
        <dbReference type="ChEBI" id="CHEBI:29105"/>
        <label>2</label>
    </ligand>
</feature>
<dbReference type="RefSeq" id="WP_330195880.1">
    <property type="nucleotide sequence ID" value="NZ_JAZDRO010000002.1"/>
</dbReference>
<feature type="binding site" evidence="7">
    <location>
        <position position="57"/>
    </location>
    <ligand>
        <name>Zn(2+)</name>
        <dbReference type="ChEBI" id="CHEBI:29105"/>
        <label>1</label>
    </ligand>
</feature>
<dbReference type="InterPro" id="IPR036866">
    <property type="entry name" value="RibonucZ/Hydroxyglut_hydro"/>
</dbReference>
<evidence type="ECO:0000256" key="3">
    <source>
        <dbReference type="ARBA" id="ARBA00006759"/>
    </source>
</evidence>
<dbReference type="PANTHER" id="PTHR43705:SF1">
    <property type="entry name" value="HYDROXYACYLGLUTATHIONE HYDROLASE GLOB"/>
    <property type="match status" value="1"/>
</dbReference>
<keyword evidence="5 7" id="KW-0378">Hydrolase</keyword>
<feature type="binding site" evidence="7">
    <location>
        <position position="115"/>
    </location>
    <ligand>
        <name>Zn(2+)</name>
        <dbReference type="ChEBI" id="CHEBI:29105"/>
        <label>1</label>
    </ligand>
</feature>
<dbReference type="Pfam" id="PF00753">
    <property type="entry name" value="Lactamase_B"/>
    <property type="match status" value="1"/>
</dbReference>
<comment type="function">
    <text evidence="7">Thiolesterase that catalyzes the hydrolysis of S-D-lactoyl-glutathione to form glutathione and D-lactic acid.</text>
</comment>
<feature type="binding site" evidence="7">
    <location>
        <position position="59"/>
    </location>
    <ligand>
        <name>Zn(2+)</name>
        <dbReference type="ChEBI" id="CHEBI:29105"/>
        <label>1</label>
    </ligand>
</feature>
<feature type="binding site" evidence="7">
    <location>
        <position position="134"/>
    </location>
    <ligand>
        <name>Zn(2+)</name>
        <dbReference type="ChEBI" id="CHEBI:29105"/>
        <label>2</label>
    </ligand>
</feature>
<comment type="subunit">
    <text evidence="7">Monomer.</text>
</comment>
<keyword evidence="6 7" id="KW-0862">Zinc</keyword>
<reference evidence="9 10" key="1">
    <citation type="submission" date="2024-01" db="EMBL/GenBank/DDBJ databases">
        <title>Hyphobacterium bacterium isolated from marine sediment.</title>
        <authorList>
            <person name="Zhao S."/>
        </authorList>
    </citation>
    <scope>NUCLEOTIDE SEQUENCE [LARGE SCALE GENOMIC DNA]</scope>
    <source>
        <strain evidence="9 10">Y60-23</strain>
    </source>
</reference>
<feature type="binding site" evidence="7">
    <location>
        <position position="62"/>
    </location>
    <ligand>
        <name>Zn(2+)</name>
        <dbReference type="ChEBI" id="CHEBI:29105"/>
        <label>2</label>
    </ligand>
</feature>
<evidence type="ECO:0000256" key="7">
    <source>
        <dbReference type="HAMAP-Rule" id="MF_01374"/>
    </source>
</evidence>
<comment type="cofactor">
    <cofactor evidence="7">
        <name>Zn(2+)</name>
        <dbReference type="ChEBI" id="CHEBI:29105"/>
    </cofactor>
    <text evidence="7">Binds 2 Zn(2+) ions per subunit.</text>
</comment>
<feature type="domain" description="Metallo-beta-lactamase" evidence="8">
    <location>
        <begin position="14"/>
        <end position="172"/>
    </location>
</feature>
<dbReference type="NCBIfam" id="TIGR03413">
    <property type="entry name" value="GSH_gloB"/>
    <property type="match status" value="1"/>
</dbReference>
<dbReference type="InterPro" id="IPR017782">
    <property type="entry name" value="Hydroxyacylglutathione_Hdrlase"/>
</dbReference>
<evidence type="ECO:0000313" key="10">
    <source>
        <dbReference type="Proteomes" id="UP001310692"/>
    </source>
</evidence>
<evidence type="ECO:0000256" key="6">
    <source>
        <dbReference type="ARBA" id="ARBA00022833"/>
    </source>
</evidence>
<dbReference type="PANTHER" id="PTHR43705">
    <property type="entry name" value="HYDROXYACYLGLUTATHIONE HYDROLASE"/>
    <property type="match status" value="1"/>
</dbReference>
<dbReference type="Pfam" id="PF16123">
    <property type="entry name" value="HAGH_C"/>
    <property type="match status" value="1"/>
</dbReference>
<dbReference type="InterPro" id="IPR050110">
    <property type="entry name" value="Glyoxalase_II_hydrolase"/>
</dbReference>
<dbReference type="SUPFAM" id="SSF56281">
    <property type="entry name" value="Metallo-hydrolase/oxidoreductase"/>
    <property type="match status" value="1"/>
</dbReference>
<proteinExistence type="inferred from homology"/>
<dbReference type="EMBL" id="JAZDRO010000002">
    <property type="protein sequence ID" value="MEE2566341.1"/>
    <property type="molecule type" value="Genomic_DNA"/>
</dbReference>
<keyword evidence="10" id="KW-1185">Reference proteome</keyword>
<name>A0ABU7LY17_9PROT</name>
<organism evidence="9 10">
    <name type="scientific">Hyphobacterium marinum</name>
    <dbReference type="NCBI Taxonomy" id="3116574"/>
    <lineage>
        <taxon>Bacteria</taxon>
        <taxon>Pseudomonadati</taxon>
        <taxon>Pseudomonadota</taxon>
        <taxon>Alphaproteobacteria</taxon>
        <taxon>Maricaulales</taxon>
        <taxon>Maricaulaceae</taxon>
        <taxon>Hyphobacterium</taxon>
    </lineage>
</organism>
<evidence type="ECO:0000256" key="2">
    <source>
        <dbReference type="ARBA" id="ARBA00004963"/>
    </source>
</evidence>
<dbReference type="Gene3D" id="3.60.15.10">
    <property type="entry name" value="Ribonuclease Z/Hydroxyacylglutathione hydrolase-like"/>
    <property type="match status" value="1"/>
</dbReference>
<dbReference type="InterPro" id="IPR035680">
    <property type="entry name" value="Clx_II_MBL"/>
</dbReference>
<dbReference type="Proteomes" id="UP001310692">
    <property type="component" value="Unassembled WGS sequence"/>
</dbReference>
<dbReference type="CDD" id="cd07723">
    <property type="entry name" value="hydroxyacylglutathione_hydrolase_MBL-fold"/>
    <property type="match status" value="1"/>
</dbReference>
<dbReference type="HAMAP" id="MF_01374">
    <property type="entry name" value="Glyoxalase_2"/>
    <property type="match status" value="1"/>
</dbReference>
<dbReference type="InterPro" id="IPR001279">
    <property type="entry name" value="Metallo-B-lactamas"/>
</dbReference>
<dbReference type="InterPro" id="IPR032282">
    <property type="entry name" value="HAGH_C"/>
</dbReference>
<accession>A0ABU7LY17</accession>
<keyword evidence="4 7" id="KW-0479">Metal-binding</keyword>
<comment type="catalytic activity">
    <reaction evidence="1 7">
        <text>an S-(2-hydroxyacyl)glutathione + H2O = a 2-hydroxy carboxylate + glutathione + H(+)</text>
        <dbReference type="Rhea" id="RHEA:21864"/>
        <dbReference type="ChEBI" id="CHEBI:15377"/>
        <dbReference type="ChEBI" id="CHEBI:15378"/>
        <dbReference type="ChEBI" id="CHEBI:57925"/>
        <dbReference type="ChEBI" id="CHEBI:58896"/>
        <dbReference type="ChEBI" id="CHEBI:71261"/>
        <dbReference type="EC" id="3.1.2.6"/>
    </reaction>
</comment>
<evidence type="ECO:0000313" key="9">
    <source>
        <dbReference type="EMBL" id="MEE2566341.1"/>
    </source>
</evidence>
<evidence type="ECO:0000256" key="4">
    <source>
        <dbReference type="ARBA" id="ARBA00022723"/>
    </source>
</evidence>
<feature type="binding site" evidence="7">
    <location>
        <position position="134"/>
    </location>
    <ligand>
        <name>Zn(2+)</name>
        <dbReference type="ChEBI" id="CHEBI:29105"/>
        <label>1</label>
    </ligand>
</feature>